<name>A0A1J5SXH2_9ZZZZ</name>
<sequence>MKHLLRRTLVLKNSHELLAASYEFLLVAHGSLLTAQNVEECDATKAPHRFAAGNIKTKSEKNLFR</sequence>
<reference evidence="1" key="1">
    <citation type="submission" date="2016-10" db="EMBL/GenBank/DDBJ databases">
        <title>Sequence of Gallionella enrichment culture.</title>
        <authorList>
            <person name="Poehlein A."/>
            <person name="Muehling M."/>
            <person name="Daniel R."/>
        </authorList>
    </citation>
    <scope>NUCLEOTIDE SEQUENCE</scope>
</reference>
<protein>
    <submittedName>
        <fullName evidence="1">Uncharacterized protein</fullName>
    </submittedName>
</protein>
<accession>A0A1J5SXH2</accession>
<evidence type="ECO:0000313" key="1">
    <source>
        <dbReference type="EMBL" id="OIR13266.1"/>
    </source>
</evidence>
<organism evidence="1">
    <name type="scientific">mine drainage metagenome</name>
    <dbReference type="NCBI Taxonomy" id="410659"/>
    <lineage>
        <taxon>unclassified sequences</taxon>
        <taxon>metagenomes</taxon>
        <taxon>ecological metagenomes</taxon>
    </lineage>
</organism>
<dbReference type="EMBL" id="MLJW01000015">
    <property type="protein sequence ID" value="OIR13266.1"/>
    <property type="molecule type" value="Genomic_DNA"/>
</dbReference>
<comment type="caution">
    <text evidence="1">The sequence shown here is derived from an EMBL/GenBank/DDBJ whole genome shotgun (WGS) entry which is preliminary data.</text>
</comment>
<proteinExistence type="predicted"/>
<gene>
    <name evidence="1" type="ORF">GALL_56510</name>
</gene>
<dbReference type="AlphaFoldDB" id="A0A1J5SXH2"/>